<gene>
    <name evidence="12" type="primary">tdrd3</name>
</gene>
<dbReference type="GO" id="GO:0005634">
    <property type="term" value="C:nucleus"/>
    <property type="evidence" value="ECO:0007669"/>
    <property type="project" value="UniProtKB-SubCell"/>
</dbReference>
<feature type="compositionally biased region" description="Basic and acidic residues" evidence="9">
    <location>
        <begin position="491"/>
        <end position="511"/>
    </location>
</feature>
<feature type="compositionally biased region" description="Basic residues" evidence="9">
    <location>
        <begin position="1"/>
        <end position="13"/>
    </location>
</feature>
<dbReference type="GeneTree" id="ENSGT00940000155487"/>
<feature type="compositionally biased region" description="Basic and acidic residues" evidence="9">
    <location>
        <begin position="430"/>
        <end position="460"/>
    </location>
</feature>
<keyword evidence="6" id="KW-0539">Nucleus</keyword>
<dbReference type="Pfam" id="PF00567">
    <property type="entry name" value="TUDOR"/>
    <property type="match status" value="1"/>
</dbReference>
<evidence type="ECO:0000256" key="3">
    <source>
        <dbReference type="ARBA" id="ARBA00013421"/>
    </source>
</evidence>
<dbReference type="InterPro" id="IPR041915">
    <property type="entry name" value="UBA_TDRD3"/>
</dbReference>
<evidence type="ECO:0000259" key="11">
    <source>
        <dbReference type="PROSITE" id="PS50304"/>
    </source>
</evidence>
<dbReference type="InterPro" id="IPR009060">
    <property type="entry name" value="UBA-like_sf"/>
</dbReference>
<dbReference type="SMART" id="SM00165">
    <property type="entry name" value="UBA"/>
    <property type="match status" value="1"/>
</dbReference>
<dbReference type="InterPro" id="IPR042470">
    <property type="entry name" value="RMI1_N_C_sf"/>
</dbReference>
<feature type="domain" description="UBA" evidence="10">
    <location>
        <begin position="310"/>
        <end position="350"/>
    </location>
</feature>
<comment type="subunit">
    <text evidence="8">Component of mRNA stress granules.</text>
</comment>
<sequence length="784" mass="87326">MRMRARQRTKAKPRASGSDAMKMAATNKSTDLCILAPETAAQCLSENGLEACKYSTENRTMLLIALNTDLRTTGKKFLPNDINGGKVEKVNGPCVLQIQKIRNISAPKDNEESQAAPRMLRLQLTDGHTSCTAIELNYLSKISLNTPPGTKIKLLGTIEVKNGYLLLDDTNTVVLGGEVEHLIEKWELQRSLSKHSRSNIGIEGGPPPFVPFGQRCASVASVDSKELDSRKTLQASSVTKPVGENDEFEKQRTAAIAEVAKSKETKTFGGGGNAGSNLNPGAGGSRNKEVFQKEKIIRAEGKSEGVYRELVDEKALRHITEMGFSKDAARQALMDHSNNVEAALNSLLTGNKSKPVQGPPARGKGKGRGRTRAEEDDELTSARPSAPSTLFDFLESKMGSFSIEDHKLQSQSQSQVHQKPLNLEQNGIKDYNHKDYNQPRQFTRNDTRAPRNEKPPRFQKEIQASRQYEGNGPPKSRGSEKQSSSVAEQWMEERNKCERGYPRNDRLKDFSHLPSSHQNEGSYKKSYTNPMQGRGMKGGNHTEVKEEFHHQNSNTEGSHQKRGKKDDQRYNSEFYTDRRARTGNTETFTNIPNEKCFSANNELSNFQTILIKDGANDLSNGEVDQKARRFGPIKPIGTNLNSSHEDKSKMFSYNNAKKRSGPIKQERPLEAVYSGFSWRPGDECLALYWEDNKYYRAEVEALHSSGTTAVVKFSDYGNYEEVLLENIRPIQAEAWINPEVGKEERNSADVGKVAVYFSKESDCAVALTWIGEQQTGSAELERSS</sequence>
<evidence type="ECO:0000256" key="6">
    <source>
        <dbReference type="ARBA" id="ARBA00023242"/>
    </source>
</evidence>
<feature type="region of interest" description="Disordered" evidence="9">
    <location>
        <begin position="1"/>
        <end position="21"/>
    </location>
</feature>
<comment type="subcellular location">
    <subcellularLocation>
        <location evidence="2">Cytoplasm</location>
    </subcellularLocation>
    <subcellularLocation>
        <location evidence="1">Nucleus</location>
    </subcellularLocation>
</comment>
<dbReference type="PANTHER" id="PTHR13681">
    <property type="entry name" value="SURVIVAL OF MOTOR NEURON-RELATED-SPLICING FACTOR 30-RELATED"/>
    <property type="match status" value="1"/>
</dbReference>
<feature type="compositionally biased region" description="Basic and acidic residues" evidence="9">
    <location>
        <begin position="564"/>
        <end position="575"/>
    </location>
</feature>
<dbReference type="Xenbase" id="XB-GENE-949075">
    <property type="gene designation" value="tdrd3"/>
</dbReference>
<dbReference type="PROSITE" id="PS50030">
    <property type="entry name" value="UBA"/>
    <property type="match status" value="1"/>
</dbReference>
<proteinExistence type="predicted"/>
<dbReference type="PANTHER" id="PTHR13681:SF24">
    <property type="entry name" value="TUDOR DOMAIN-CONTAINING PROTEIN 3"/>
    <property type="match status" value="1"/>
</dbReference>
<dbReference type="Ensembl" id="ENSXETT00000065755">
    <property type="protein sequence ID" value="ENSXETP00000063638"/>
    <property type="gene ID" value="ENSXETG00000012815"/>
</dbReference>
<reference evidence="12" key="2">
    <citation type="submission" date="2020-05" db="UniProtKB">
        <authorList>
            <consortium name="Ensembl"/>
        </authorList>
    </citation>
    <scope>IDENTIFICATION</scope>
</reference>
<reference evidence="12" key="1">
    <citation type="journal article" date="2010" name="Science">
        <title>The genome of the Western clawed frog Xenopus tropicalis.</title>
        <authorList>
            <person name="Hellsten U."/>
            <person name="Harland R.M."/>
            <person name="Gilchrist M.J."/>
            <person name="Hendrix D."/>
            <person name="Jurka J."/>
            <person name="Kapitonov V."/>
            <person name="Ovcharenko I."/>
            <person name="Putnam N.H."/>
            <person name="Shu S."/>
            <person name="Taher L."/>
            <person name="Blitz I.L."/>
            <person name="Blumberg B."/>
            <person name="Dichmann D.S."/>
            <person name="Dubchak I."/>
            <person name="Amaya E."/>
            <person name="Detter J.C."/>
            <person name="Fletcher R."/>
            <person name="Gerhard D.S."/>
            <person name="Goodstein D."/>
            <person name="Graves T."/>
            <person name="Grigoriev I.V."/>
            <person name="Grimwood J."/>
            <person name="Kawashima T."/>
            <person name="Lindquist E."/>
            <person name="Lucas S.M."/>
            <person name="Mead P.E."/>
            <person name="Mitros T."/>
            <person name="Ogino H."/>
            <person name="Ohta Y."/>
            <person name="Poliakov A.V."/>
            <person name="Pollet N."/>
            <person name="Robert J."/>
            <person name="Salamov A."/>
            <person name="Sater A.K."/>
            <person name="Schmutz J."/>
            <person name="Terry A."/>
            <person name="Vize P.D."/>
            <person name="Warren W.C."/>
            <person name="Wells D."/>
            <person name="Wills A."/>
            <person name="Wilson R.K."/>
            <person name="Zimmerman L.B."/>
            <person name="Zorn A.M."/>
            <person name="Grainger R."/>
            <person name="Grammer T."/>
            <person name="Khokha M.K."/>
            <person name="Richardson P.M."/>
            <person name="Rokhsar D.S."/>
        </authorList>
    </citation>
    <scope>NUCLEOTIDE SEQUENCE [LARGE SCALE GENOMIC DNA]</scope>
    <source>
        <strain evidence="12">Nigerian</strain>
    </source>
</reference>
<organism evidence="12">
    <name type="scientific">Xenopus tropicalis</name>
    <name type="common">Western clawed frog</name>
    <name type="synonym">Silurana tropicalis</name>
    <dbReference type="NCBI Taxonomy" id="8364"/>
    <lineage>
        <taxon>Eukaryota</taxon>
        <taxon>Metazoa</taxon>
        <taxon>Chordata</taxon>
        <taxon>Craniata</taxon>
        <taxon>Vertebrata</taxon>
        <taxon>Euteleostomi</taxon>
        <taxon>Amphibia</taxon>
        <taxon>Batrachia</taxon>
        <taxon>Anura</taxon>
        <taxon>Pipoidea</taxon>
        <taxon>Pipidae</taxon>
        <taxon>Xenopodinae</taxon>
        <taxon>Xenopus</taxon>
        <taxon>Silurana</taxon>
    </lineage>
</organism>
<dbReference type="InterPro" id="IPR002999">
    <property type="entry name" value="Tudor"/>
</dbReference>
<keyword evidence="4" id="KW-0963">Cytoplasm</keyword>
<evidence type="ECO:0000259" key="10">
    <source>
        <dbReference type="PROSITE" id="PS50030"/>
    </source>
</evidence>
<evidence type="ECO:0000256" key="2">
    <source>
        <dbReference type="ARBA" id="ARBA00004496"/>
    </source>
</evidence>
<feature type="region of interest" description="Disordered" evidence="9">
    <location>
        <begin position="348"/>
        <end position="388"/>
    </location>
</feature>
<comment type="function">
    <text evidence="7">Scaffolding protein that specifically recognizes and binds dimethylarginine-containing proteins. Plays a role in the regulation of translation of target mRNAs by binding Arg/Gly-rich motifs (GAR) in dimethylarginine-containing proteins. In nucleus, acts as a coactivator: recognizes and binds asymmetric dimethylation on the core histone tails associated with transcriptional activation (H3R17me2a and H4R3me2a) and recruits proteins at these arginine-methylated loci. In cytoplasm, acts as an antiviral factor that participates in the assembly of stress granules together with G3BP1.</text>
</comment>
<evidence type="ECO:0000313" key="12">
    <source>
        <dbReference type="Ensembl" id="ENSXETP00000063638"/>
    </source>
</evidence>
<dbReference type="InterPro" id="IPR013894">
    <property type="entry name" value="RMI1_OB"/>
</dbReference>
<dbReference type="Pfam" id="PF22562">
    <property type="entry name" value="UBA_7"/>
    <property type="match status" value="1"/>
</dbReference>
<dbReference type="GO" id="GO:0005737">
    <property type="term" value="C:cytoplasm"/>
    <property type="evidence" value="ECO:0007669"/>
    <property type="project" value="UniProtKB-SubCell"/>
</dbReference>
<dbReference type="Gene3D" id="2.40.50.770">
    <property type="entry name" value="RecQ-mediated genome instability protein Rmi1, C-terminal domain"/>
    <property type="match status" value="1"/>
</dbReference>
<dbReference type="PROSITE" id="PS50304">
    <property type="entry name" value="TUDOR"/>
    <property type="match status" value="1"/>
</dbReference>
<protein>
    <recommendedName>
        <fullName evidence="3">Tudor domain-containing protein 3</fullName>
    </recommendedName>
</protein>
<dbReference type="CDD" id="cd20413">
    <property type="entry name" value="Tudor_TDRD3"/>
    <property type="match status" value="1"/>
</dbReference>
<feature type="compositionally biased region" description="Basic and acidic residues" evidence="9">
    <location>
        <begin position="540"/>
        <end position="550"/>
    </location>
</feature>
<keyword evidence="5" id="KW-0156">Chromatin regulator</keyword>
<feature type="region of interest" description="Disordered" evidence="9">
    <location>
        <begin position="429"/>
        <end position="575"/>
    </location>
</feature>
<accession>A0A6I8Q2L4</accession>
<dbReference type="SMART" id="SM01161">
    <property type="entry name" value="DUF1767"/>
    <property type="match status" value="1"/>
</dbReference>
<dbReference type="SMART" id="SM00333">
    <property type="entry name" value="TUDOR"/>
    <property type="match status" value="1"/>
</dbReference>
<dbReference type="CDD" id="cd14282">
    <property type="entry name" value="UBA_TDRD3"/>
    <property type="match status" value="1"/>
</dbReference>
<dbReference type="GO" id="GO:0006325">
    <property type="term" value="P:chromatin organization"/>
    <property type="evidence" value="ECO:0007669"/>
    <property type="project" value="UniProtKB-KW"/>
</dbReference>
<dbReference type="AlphaFoldDB" id="A0A6I8Q2L4"/>
<dbReference type="SUPFAM" id="SSF46934">
    <property type="entry name" value="UBA-like"/>
    <property type="match status" value="1"/>
</dbReference>
<dbReference type="FunFam" id="1.10.8.10:FF:000038">
    <property type="entry name" value="tudor domain-containing protein 3 isoform X1"/>
    <property type="match status" value="1"/>
</dbReference>
<dbReference type="InterPro" id="IPR015940">
    <property type="entry name" value="UBA"/>
</dbReference>
<feature type="region of interest" description="Disordered" evidence="9">
    <location>
        <begin position="266"/>
        <end position="287"/>
    </location>
</feature>
<dbReference type="InterPro" id="IPR047379">
    <property type="entry name" value="Tudor_TDRD3"/>
</dbReference>
<evidence type="ECO:0000256" key="8">
    <source>
        <dbReference type="ARBA" id="ARBA00062380"/>
    </source>
</evidence>
<evidence type="ECO:0000256" key="9">
    <source>
        <dbReference type="SAM" id="MobiDB-lite"/>
    </source>
</evidence>
<evidence type="ECO:0000256" key="4">
    <source>
        <dbReference type="ARBA" id="ARBA00022490"/>
    </source>
</evidence>
<dbReference type="Bgee" id="ENSXETG00000012815">
    <property type="expression patterns" value="Expressed in testis and 12 other cell types or tissues"/>
</dbReference>
<feature type="domain" description="Tudor" evidence="11">
    <location>
        <begin position="677"/>
        <end position="737"/>
    </location>
</feature>
<dbReference type="Gene3D" id="2.30.30.140">
    <property type="match status" value="1"/>
</dbReference>
<dbReference type="Pfam" id="PF08585">
    <property type="entry name" value="RMI1_N_C"/>
    <property type="match status" value="1"/>
</dbReference>
<name>A0A6I8Q2L4_XENTR</name>
<dbReference type="FunFam" id="2.40.50.770:FF:000001">
    <property type="entry name" value="Tudor domain-containing protein 3"/>
    <property type="match status" value="1"/>
</dbReference>
<dbReference type="SUPFAM" id="SSF63748">
    <property type="entry name" value="Tudor/PWWP/MBT"/>
    <property type="match status" value="1"/>
</dbReference>
<evidence type="ECO:0000256" key="5">
    <source>
        <dbReference type="ARBA" id="ARBA00022853"/>
    </source>
</evidence>
<dbReference type="Gene3D" id="1.10.8.10">
    <property type="entry name" value="DNA helicase RuvA subunit, C-terminal domain"/>
    <property type="match status" value="1"/>
</dbReference>
<evidence type="ECO:0000256" key="7">
    <source>
        <dbReference type="ARBA" id="ARBA00035105"/>
    </source>
</evidence>
<dbReference type="FunFam" id="2.30.30.140:FF:000046">
    <property type="entry name" value="tudor domain-containing protein 3 isoform X1"/>
    <property type="match status" value="1"/>
</dbReference>
<evidence type="ECO:0000256" key="1">
    <source>
        <dbReference type="ARBA" id="ARBA00004123"/>
    </source>
</evidence>
<feature type="compositionally biased region" description="Polar residues" evidence="9">
    <location>
        <begin position="513"/>
        <end position="531"/>
    </location>
</feature>